<dbReference type="AlphaFoldDB" id="A0A5C7HAK8"/>
<gene>
    <name evidence="2" type="ORF">EZV62_018811</name>
</gene>
<sequence>MIVSRAGVQCFPAERWEKKHVNSVGRDYRQLSFDNDSVYEEPLWGLKFVFTFLVEQPNQLKYLEWPSFQSTLKTATLTLVLIPLLIVALSSSLSVMDDASYDGNVFINTQSDYNQV</sequence>
<dbReference type="Proteomes" id="UP000323000">
    <property type="component" value="Chromosome 9"/>
</dbReference>
<evidence type="ECO:0000313" key="3">
    <source>
        <dbReference type="Proteomes" id="UP000323000"/>
    </source>
</evidence>
<keyword evidence="1" id="KW-0812">Transmembrane</keyword>
<keyword evidence="1" id="KW-1133">Transmembrane helix</keyword>
<organism evidence="2 3">
    <name type="scientific">Acer yangbiense</name>
    <dbReference type="NCBI Taxonomy" id="1000413"/>
    <lineage>
        <taxon>Eukaryota</taxon>
        <taxon>Viridiplantae</taxon>
        <taxon>Streptophyta</taxon>
        <taxon>Embryophyta</taxon>
        <taxon>Tracheophyta</taxon>
        <taxon>Spermatophyta</taxon>
        <taxon>Magnoliopsida</taxon>
        <taxon>eudicotyledons</taxon>
        <taxon>Gunneridae</taxon>
        <taxon>Pentapetalae</taxon>
        <taxon>rosids</taxon>
        <taxon>malvids</taxon>
        <taxon>Sapindales</taxon>
        <taxon>Sapindaceae</taxon>
        <taxon>Hippocastanoideae</taxon>
        <taxon>Acereae</taxon>
        <taxon>Acer</taxon>
    </lineage>
</organism>
<keyword evidence="1" id="KW-0472">Membrane</keyword>
<dbReference type="EMBL" id="VAHF01000009">
    <property type="protein sequence ID" value="TXG53555.1"/>
    <property type="molecule type" value="Genomic_DNA"/>
</dbReference>
<dbReference type="PANTHER" id="PTHR37247">
    <property type="entry name" value="TRANSMEMBRANE PROTEIN"/>
    <property type="match status" value="1"/>
</dbReference>
<dbReference type="OrthoDB" id="1913236at2759"/>
<evidence type="ECO:0000313" key="2">
    <source>
        <dbReference type="EMBL" id="TXG53555.1"/>
    </source>
</evidence>
<dbReference type="PANTHER" id="PTHR37247:SF1">
    <property type="entry name" value="TRANSMEMBRANE PROTEIN"/>
    <property type="match status" value="1"/>
</dbReference>
<evidence type="ECO:0000256" key="1">
    <source>
        <dbReference type="SAM" id="Phobius"/>
    </source>
</evidence>
<proteinExistence type="predicted"/>
<reference evidence="3" key="1">
    <citation type="journal article" date="2019" name="Gigascience">
        <title>De novo genome assembly of the endangered Acer yangbiense, a plant species with extremely small populations endemic to Yunnan Province, China.</title>
        <authorList>
            <person name="Yang J."/>
            <person name="Wariss H.M."/>
            <person name="Tao L."/>
            <person name="Zhang R."/>
            <person name="Yun Q."/>
            <person name="Hollingsworth P."/>
            <person name="Dao Z."/>
            <person name="Luo G."/>
            <person name="Guo H."/>
            <person name="Ma Y."/>
            <person name="Sun W."/>
        </authorList>
    </citation>
    <scope>NUCLEOTIDE SEQUENCE [LARGE SCALE GENOMIC DNA]</scope>
    <source>
        <strain evidence="3">cv. Malutang</strain>
    </source>
</reference>
<feature type="transmembrane region" description="Helical" evidence="1">
    <location>
        <begin position="75"/>
        <end position="96"/>
    </location>
</feature>
<name>A0A5C7HAK8_9ROSI</name>
<protein>
    <submittedName>
        <fullName evidence="2">Uncharacterized protein</fullName>
    </submittedName>
</protein>
<keyword evidence="3" id="KW-1185">Reference proteome</keyword>
<comment type="caution">
    <text evidence="2">The sequence shown here is derived from an EMBL/GenBank/DDBJ whole genome shotgun (WGS) entry which is preliminary data.</text>
</comment>
<accession>A0A5C7HAK8</accession>